<feature type="compositionally biased region" description="Low complexity" evidence="1">
    <location>
        <begin position="35"/>
        <end position="45"/>
    </location>
</feature>
<reference evidence="2 3" key="2">
    <citation type="journal article" date="2013" name="Plant Cell Physiol.">
        <title>Rice Annotation Project Database (RAP-DB): an integrative and interactive database for rice genomics.</title>
        <authorList>
            <person name="Sakai H."/>
            <person name="Lee S.S."/>
            <person name="Tanaka T."/>
            <person name="Numa H."/>
            <person name="Kim J."/>
            <person name="Kawahara Y."/>
            <person name="Wakimoto H."/>
            <person name="Yang C.C."/>
            <person name="Iwamoto M."/>
            <person name="Abe T."/>
            <person name="Yamada Y."/>
            <person name="Muto A."/>
            <person name="Inokuchi H."/>
            <person name="Ikemura T."/>
            <person name="Matsumoto T."/>
            <person name="Sasaki T."/>
            <person name="Itoh T."/>
        </authorList>
    </citation>
    <scope>NUCLEOTIDE SEQUENCE [LARGE SCALE GENOMIC DNA]</scope>
    <source>
        <strain evidence="3">cv. Nipponbare</strain>
    </source>
</reference>
<evidence type="ECO:0000256" key="1">
    <source>
        <dbReference type="SAM" id="MobiDB-lite"/>
    </source>
</evidence>
<accession>A0A0P0VJG8</accession>
<reference evidence="3" key="1">
    <citation type="journal article" date="2005" name="Nature">
        <title>The map-based sequence of the rice genome.</title>
        <authorList>
            <consortium name="International rice genome sequencing project (IRGSP)"/>
            <person name="Matsumoto T."/>
            <person name="Wu J."/>
            <person name="Kanamori H."/>
            <person name="Katayose Y."/>
            <person name="Fujisawa M."/>
            <person name="Namiki N."/>
            <person name="Mizuno H."/>
            <person name="Yamamoto K."/>
            <person name="Antonio B.A."/>
            <person name="Baba T."/>
            <person name="Sakata K."/>
            <person name="Nagamura Y."/>
            <person name="Aoki H."/>
            <person name="Arikawa K."/>
            <person name="Arita K."/>
            <person name="Bito T."/>
            <person name="Chiden Y."/>
            <person name="Fujitsuka N."/>
            <person name="Fukunaka R."/>
            <person name="Hamada M."/>
            <person name="Harada C."/>
            <person name="Hayashi A."/>
            <person name="Hijishita S."/>
            <person name="Honda M."/>
            <person name="Hosokawa S."/>
            <person name="Ichikawa Y."/>
            <person name="Idonuma A."/>
            <person name="Iijima M."/>
            <person name="Ikeda M."/>
            <person name="Ikeno M."/>
            <person name="Ito K."/>
            <person name="Ito S."/>
            <person name="Ito T."/>
            <person name="Ito Y."/>
            <person name="Ito Y."/>
            <person name="Iwabuchi A."/>
            <person name="Kamiya K."/>
            <person name="Karasawa W."/>
            <person name="Kurita K."/>
            <person name="Katagiri S."/>
            <person name="Kikuta A."/>
            <person name="Kobayashi H."/>
            <person name="Kobayashi N."/>
            <person name="Machita K."/>
            <person name="Maehara T."/>
            <person name="Masukawa M."/>
            <person name="Mizubayashi T."/>
            <person name="Mukai Y."/>
            <person name="Nagasaki H."/>
            <person name="Nagata Y."/>
            <person name="Naito S."/>
            <person name="Nakashima M."/>
            <person name="Nakama Y."/>
            <person name="Nakamichi Y."/>
            <person name="Nakamura M."/>
            <person name="Meguro A."/>
            <person name="Negishi M."/>
            <person name="Ohta I."/>
            <person name="Ohta T."/>
            <person name="Okamoto M."/>
            <person name="Ono N."/>
            <person name="Saji S."/>
            <person name="Sakaguchi M."/>
            <person name="Sakai K."/>
            <person name="Shibata M."/>
            <person name="Shimokawa T."/>
            <person name="Song J."/>
            <person name="Takazaki Y."/>
            <person name="Terasawa K."/>
            <person name="Tsugane M."/>
            <person name="Tsuji K."/>
            <person name="Ueda S."/>
            <person name="Waki K."/>
            <person name="Yamagata H."/>
            <person name="Yamamoto M."/>
            <person name="Yamamoto S."/>
            <person name="Yamane H."/>
            <person name="Yoshiki S."/>
            <person name="Yoshihara R."/>
            <person name="Yukawa K."/>
            <person name="Zhong H."/>
            <person name="Yano M."/>
            <person name="Yuan Q."/>
            <person name="Ouyang S."/>
            <person name="Liu J."/>
            <person name="Jones K.M."/>
            <person name="Gansberger K."/>
            <person name="Moffat K."/>
            <person name="Hill J."/>
            <person name="Bera J."/>
            <person name="Fadrosh D."/>
            <person name="Jin S."/>
            <person name="Johri S."/>
            <person name="Kim M."/>
            <person name="Overton L."/>
            <person name="Reardon M."/>
            <person name="Tsitrin T."/>
            <person name="Vuong H."/>
            <person name="Weaver B."/>
            <person name="Ciecko A."/>
            <person name="Tallon L."/>
            <person name="Jackson J."/>
            <person name="Pai G."/>
            <person name="Aken S.V."/>
            <person name="Utterback T."/>
            <person name="Reidmuller S."/>
            <person name="Feldblyum T."/>
            <person name="Hsiao J."/>
            <person name="Zismann V."/>
            <person name="Iobst S."/>
            <person name="de Vazeille A.R."/>
            <person name="Buell C.R."/>
            <person name="Ying K."/>
            <person name="Li Y."/>
            <person name="Lu T."/>
            <person name="Huang Y."/>
            <person name="Zhao Q."/>
            <person name="Feng Q."/>
            <person name="Zhang L."/>
            <person name="Zhu J."/>
            <person name="Weng Q."/>
            <person name="Mu J."/>
            <person name="Lu Y."/>
            <person name="Fan D."/>
            <person name="Liu Y."/>
            <person name="Guan J."/>
            <person name="Zhang Y."/>
            <person name="Yu S."/>
            <person name="Liu X."/>
            <person name="Zhang Y."/>
            <person name="Hong G."/>
            <person name="Han B."/>
            <person name="Choisne N."/>
            <person name="Demange N."/>
            <person name="Orjeda G."/>
            <person name="Samain S."/>
            <person name="Cattolico L."/>
            <person name="Pelletier E."/>
            <person name="Couloux A."/>
            <person name="Segurens B."/>
            <person name="Wincker P."/>
            <person name="D'Hont A."/>
            <person name="Scarpelli C."/>
            <person name="Weissenbach J."/>
            <person name="Salanoubat M."/>
            <person name="Quetier F."/>
            <person name="Yu Y."/>
            <person name="Kim H.R."/>
            <person name="Rambo T."/>
            <person name="Currie J."/>
            <person name="Collura K."/>
            <person name="Luo M."/>
            <person name="Yang T."/>
            <person name="Ammiraju J.S.S."/>
            <person name="Engler F."/>
            <person name="Soderlund C."/>
            <person name="Wing R.A."/>
            <person name="Palmer L.E."/>
            <person name="de la Bastide M."/>
            <person name="Spiegel L."/>
            <person name="Nascimento L."/>
            <person name="Zutavern T."/>
            <person name="O'Shaughnessy A."/>
            <person name="Dike S."/>
            <person name="Dedhia N."/>
            <person name="Preston R."/>
            <person name="Balija V."/>
            <person name="McCombie W.R."/>
            <person name="Chow T."/>
            <person name="Chen H."/>
            <person name="Chung M."/>
            <person name="Chen C."/>
            <person name="Shaw J."/>
            <person name="Wu H."/>
            <person name="Hsiao K."/>
            <person name="Chao Y."/>
            <person name="Chu M."/>
            <person name="Cheng C."/>
            <person name="Hour A."/>
            <person name="Lee P."/>
            <person name="Lin S."/>
            <person name="Lin Y."/>
            <person name="Liou J."/>
            <person name="Liu S."/>
            <person name="Hsing Y."/>
            <person name="Raghuvanshi S."/>
            <person name="Mohanty A."/>
            <person name="Bharti A.K."/>
            <person name="Gaur A."/>
            <person name="Gupta V."/>
            <person name="Kumar D."/>
            <person name="Ravi V."/>
            <person name="Vij S."/>
            <person name="Kapur A."/>
            <person name="Khurana P."/>
            <person name="Khurana P."/>
            <person name="Khurana J.P."/>
            <person name="Tyagi A.K."/>
            <person name="Gaikwad K."/>
            <person name="Singh A."/>
            <person name="Dalal V."/>
            <person name="Srivastava S."/>
            <person name="Dixit A."/>
            <person name="Pal A.K."/>
            <person name="Ghazi I.A."/>
            <person name="Yadav M."/>
            <person name="Pandit A."/>
            <person name="Bhargava A."/>
            <person name="Sureshbabu K."/>
            <person name="Batra K."/>
            <person name="Sharma T.R."/>
            <person name="Mohapatra T."/>
            <person name="Singh N.K."/>
            <person name="Messing J."/>
            <person name="Nelson A.B."/>
            <person name="Fuks G."/>
            <person name="Kavchok S."/>
            <person name="Keizer G."/>
            <person name="Linton E."/>
            <person name="Llaca V."/>
            <person name="Song R."/>
            <person name="Tanyolac B."/>
            <person name="Young S."/>
            <person name="Ho-Il K."/>
            <person name="Hahn J.H."/>
            <person name="Sangsakoo G."/>
            <person name="Vanavichit A."/>
            <person name="de Mattos Luiz.A.T."/>
            <person name="Zimmer P.D."/>
            <person name="Malone G."/>
            <person name="Dellagostin O."/>
            <person name="de Oliveira A.C."/>
            <person name="Bevan M."/>
            <person name="Bancroft I."/>
            <person name="Minx P."/>
            <person name="Cordum H."/>
            <person name="Wilson R."/>
            <person name="Cheng Z."/>
            <person name="Jin W."/>
            <person name="Jiang J."/>
            <person name="Leong S.A."/>
            <person name="Iwama H."/>
            <person name="Gojobori T."/>
            <person name="Itoh T."/>
            <person name="Niimura Y."/>
            <person name="Fujii Y."/>
            <person name="Habara T."/>
            <person name="Sakai H."/>
            <person name="Sato Y."/>
            <person name="Wilson G."/>
            <person name="Kumar K."/>
            <person name="McCouch S."/>
            <person name="Juretic N."/>
            <person name="Hoen D."/>
            <person name="Wright S."/>
            <person name="Bruskiewich R."/>
            <person name="Bureau T."/>
            <person name="Miyao A."/>
            <person name="Hirochika H."/>
            <person name="Nishikawa T."/>
            <person name="Kadowaki K."/>
            <person name="Sugiura M."/>
            <person name="Burr B."/>
            <person name="Sasaki T."/>
        </authorList>
    </citation>
    <scope>NUCLEOTIDE SEQUENCE [LARGE SCALE GENOMIC DNA]</scope>
    <source>
        <strain evidence="3">cv. Nipponbare</strain>
    </source>
</reference>
<dbReference type="PaxDb" id="39947-A0A0P0VJG8"/>
<organism evidence="2 3">
    <name type="scientific">Oryza sativa subsp. japonica</name>
    <name type="common">Rice</name>
    <dbReference type="NCBI Taxonomy" id="39947"/>
    <lineage>
        <taxon>Eukaryota</taxon>
        <taxon>Viridiplantae</taxon>
        <taxon>Streptophyta</taxon>
        <taxon>Embryophyta</taxon>
        <taxon>Tracheophyta</taxon>
        <taxon>Spermatophyta</taxon>
        <taxon>Magnoliopsida</taxon>
        <taxon>Liliopsida</taxon>
        <taxon>Poales</taxon>
        <taxon>Poaceae</taxon>
        <taxon>BOP clade</taxon>
        <taxon>Oryzoideae</taxon>
        <taxon>Oryzeae</taxon>
        <taxon>Oryzinae</taxon>
        <taxon>Oryza</taxon>
        <taxon>Oryza sativa</taxon>
    </lineage>
</organism>
<keyword evidence="3" id="KW-1185">Reference proteome</keyword>
<dbReference type="InParanoid" id="A0A0P0VJG8"/>
<gene>
    <name evidence="2" type="ordered locus">Os02g0510400</name>
    <name evidence="2" type="ORF">OSNPB_020510400</name>
</gene>
<dbReference type="Gramene" id="Os02t0510400-01">
    <property type="protein sequence ID" value="Os02t0510400-01"/>
    <property type="gene ID" value="Os02g0510400"/>
</dbReference>
<protein>
    <submittedName>
        <fullName evidence="2">Os02g0510400 protein</fullName>
    </submittedName>
</protein>
<feature type="region of interest" description="Disordered" evidence="1">
    <location>
        <begin position="89"/>
        <end position="108"/>
    </location>
</feature>
<feature type="compositionally biased region" description="Basic residues" evidence="1">
    <location>
        <begin position="49"/>
        <end position="60"/>
    </location>
</feature>
<name>A0A0P0VJG8_ORYSJ</name>
<dbReference type="AlphaFoldDB" id="A0A0P0VJG8"/>
<feature type="region of interest" description="Disordered" evidence="1">
    <location>
        <begin position="1"/>
        <end position="65"/>
    </location>
</feature>
<dbReference type="Proteomes" id="UP000059680">
    <property type="component" value="Chromosome 2"/>
</dbReference>
<reference evidence="2 3" key="3">
    <citation type="journal article" date="2013" name="Rice">
        <title>Improvement of the Oryza sativa Nipponbare reference genome using next generation sequence and optical map data.</title>
        <authorList>
            <person name="Kawahara Y."/>
            <person name="de la Bastide M."/>
            <person name="Hamilton J.P."/>
            <person name="Kanamori H."/>
            <person name="McCombie W.R."/>
            <person name="Ouyang S."/>
            <person name="Schwartz D.C."/>
            <person name="Tanaka T."/>
            <person name="Wu J."/>
            <person name="Zhou S."/>
            <person name="Childs K.L."/>
            <person name="Davidson R.M."/>
            <person name="Lin H."/>
            <person name="Quesada-Ocampo L."/>
            <person name="Vaillancourt B."/>
            <person name="Sakai H."/>
            <person name="Lee S.S."/>
            <person name="Kim J."/>
            <person name="Numa H."/>
            <person name="Itoh T."/>
            <person name="Buell C.R."/>
            <person name="Matsumoto T."/>
        </authorList>
    </citation>
    <scope>NUCLEOTIDE SEQUENCE [LARGE SCALE GENOMIC DNA]</scope>
    <source>
        <strain evidence="3">cv. Nipponbare</strain>
    </source>
</reference>
<sequence length="108" mass="12187">DRLAQGFTGLLQAQPPQFPWPADSLRDRPPRGPLRRLLGCPGREGVLPRRGRRLRHRHRQEARPGWRRDWGVRGKCIIQEMVFKQASILTGSSQGPRCSSPRASSASV</sequence>
<proteinExistence type="predicted"/>
<feature type="non-terminal residue" evidence="2">
    <location>
        <position position="1"/>
    </location>
</feature>
<feature type="compositionally biased region" description="Low complexity" evidence="1">
    <location>
        <begin position="96"/>
        <end position="108"/>
    </location>
</feature>
<evidence type="ECO:0000313" key="3">
    <source>
        <dbReference type="Proteomes" id="UP000059680"/>
    </source>
</evidence>
<evidence type="ECO:0000313" key="2">
    <source>
        <dbReference type="EMBL" id="BAS78856.1"/>
    </source>
</evidence>
<dbReference type="EMBL" id="AP014958">
    <property type="protein sequence ID" value="BAS78856.1"/>
    <property type="molecule type" value="Genomic_DNA"/>
</dbReference>